<evidence type="ECO:0000313" key="2">
    <source>
        <dbReference type="EMBL" id="GCA94761.1"/>
    </source>
</evidence>
<comment type="caution">
    <text evidence="2">The sequence shown here is derived from an EMBL/GenBank/DDBJ whole genome shotgun (WGS) entry which is preliminary data.</text>
</comment>
<reference evidence="2 3" key="1">
    <citation type="journal article" date="2019" name="Appl. Environ. Microbiol.">
        <title>Co-occurrence of broad and narrow host-range viruses infecting the toxic bloom-forming cyanobacterium Microcystis aeruginosa.</title>
        <authorList>
            <person name="Morimoto D."/>
            <person name="Tominaga K."/>
            <person name="Nishimura Y."/>
            <person name="Yoshida N."/>
            <person name="Kimura S."/>
            <person name="Sako Y."/>
            <person name="Yoshida T."/>
        </authorList>
    </citation>
    <scope>NUCLEOTIDE SEQUENCE [LARGE SCALE GENOMIC DNA]</scope>
    <source>
        <strain evidence="2 3">11-30S32</strain>
    </source>
</reference>
<dbReference type="RefSeq" id="WP_186814357.1">
    <property type="nucleotide sequence ID" value="NZ_BHVU01000244.1"/>
</dbReference>
<dbReference type="AlphaFoldDB" id="A0A510PM08"/>
<organism evidence="2 3">
    <name type="scientific">Microcystis aeruginosa 11-30S32</name>
    <dbReference type="NCBI Taxonomy" id="2358142"/>
    <lineage>
        <taxon>Bacteria</taxon>
        <taxon>Bacillati</taxon>
        <taxon>Cyanobacteriota</taxon>
        <taxon>Cyanophyceae</taxon>
        <taxon>Oscillatoriophycideae</taxon>
        <taxon>Chroococcales</taxon>
        <taxon>Microcystaceae</taxon>
        <taxon>Microcystis</taxon>
    </lineage>
</organism>
<gene>
    <name evidence="2" type="ORF">MAE30S32_34130</name>
</gene>
<protein>
    <submittedName>
        <fullName evidence="2">Uncharacterized protein</fullName>
    </submittedName>
</protein>
<feature type="compositionally biased region" description="Polar residues" evidence="1">
    <location>
        <begin position="15"/>
        <end position="25"/>
    </location>
</feature>
<accession>A0A510PM08</accession>
<dbReference type="Proteomes" id="UP000321223">
    <property type="component" value="Unassembled WGS sequence"/>
</dbReference>
<name>A0A510PM08_MICAE</name>
<sequence length="66" mass="7320">MPPDRTIPSNEEPHSPNNTFSTGFSITRPFRESGIKESTLKLLQKAGEIAAQEQKVEIRNLANSLP</sequence>
<evidence type="ECO:0000256" key="1">
    <source>
        <dbReference type="SAM" id="MobiDB-lite"/>
    </source>
</evidence>
<evidence type="ECO:0000313" key="3">
    <source>
        <dbReference type="Proteomes" id="UP000321223"/>
    </source>
</evidence>
<dbReference type="EMBL" id="BHVU01000244">
    <property type="protein sequence ID" value="GCA94761.1"/>
    <property type="molecule type" value="Genomic_DNA"/>
</dbReference>
<proteinExistence type="predicted"/>
<feature type="region of interest" description="Disordered" evidence="1">
    <location>
        <begin position="1"/>
        <end position="26"/>
    </location>
</feature>